<keyword evidence="1" id="KW-0479">Metal-binding</keyword>
<dbReference type="OrthoDB" id="4694525at2759"/>
<protein>
    <submittedName>
        <fullName evidence="3">Dipeptidyl peptidase III</fullName>
    </submittedName>
</protein>
<evidence type="ECO:0000256" key="2">
    <source>
        <dbReference type="ARBA" id="ARBA00022801"/>
    </source>
</evidence>
<dbReference type="GO" id="GO:0008239">
    <property type="term" value="F:dipeptidyl-peptidase activity"/>
    <property type="evidence" value="ECO:0007669"/>
    <property type="project" value="TreeGrafter"/>
</dbReference>
<dbReference type="Gene3D" id="3.30.540.30">
    <property type="match status" value="2"/>
</dbReference>
<comment type="caution">
    <text evidence="3">The sequence shown here is derived from an EMBL/GenBank/DDBJ whole genome shotgun (WGS) entry which is preliminary data.</text>
</comment>
<evidence type="ECO:0000256" key="1">
    <source>
        <dbReference type="ARBA" id="ARBA00022723"/>
    </source>
</evidence>
<dbReference type="Proteomes" id="UP000031186">
    <property type="component" value="Unassembled WGS sequence"/>
</dbReference>
<dbReference type="AlphaFoldDB" id="A0A0B4F089"/>
<dbReference type="Pfam" id="PF03571">
    <property type="entry name" value="Peptidase_M49"/>
    <property type="match status" value="3"/>
</dbReference>
<dbReference type="PANTHER" id="PTHR23422">
    <property type="entry name" value="DIPEPTIDYL PEPTIDASE III-RELATED"/>
    <property type="match status" value="1"/>
</dbReference>
<dbReference type="PANTHER" id="PTHR23422:SF11">
    <property type="entry name" value="DIPEPTIDYL PEPTIDASE 3"/>
    <property type="match status" value="1"/>
</dbReference>
<keyword evidence="4" id="KW-1185">Reference proteome</keyword>
<reference evidence="3 4" key="1">
    <citation type="journal article" date="2014" name="Proc. Natl. Acad. Sci. U.S.A.">
        <title>Trajectory and genomic determinants of fungal-pathogen speciation and host adaptation.</title>
        <authorList>
            <person name="Hu X."/>
            <person name="Xiao G."/>
            <person name="Zheng P."/>
            <person name="Shang Y."/>
            <person name="Su Y."/>
            <person name="Zhang X."/>
            <person name="Liu X."/>
            <person name="Zhan S."/>
            <person name="St Leger R.J."/>
            <person name="Wang C."/>
        </authorList>
    </citation>
    <scope>NUCLEOTIDE SEQUENCE [LARGE SCALE GENOMIC DNA]</scope>
    <source>
        <strain evidence="3 4">ARSEF 549</strain>
    </source>
</reference>
<dbReference type="HOGENOM" id="CLU_011977_1_0_1"/>
<gene>
    <name evidence="3" type="ORF">MAN_09047</name>
</gene>
<organism evidence="3 4">
    <name type="scientific">Metarhizium anisopliae (strain ARSEF 549)</name>
    <dbReference type="NCBI Taxonomy" id="3151832"/>
    <lineage>
        <taxon>Eukaryota</taxon>
        <taxon>Fungi</taxon>
        <taxon>Dikarya</taxon>
        <taxon>Ascomycota</taxon>
        <taxon>Pezizomycotina</taxon>
        <taxon>Sordariomycetes</taxon>
        <taxon>Hypocreomycetidae</taxon>
        <taxon>Hypocreales</taxon>
        <taxon>Clavicipitaceae</taxon>
        <taxon>Metarhizium</taxon>
    </lineage>
</organism>
<feature type="non-terminal residue" evidence="3">
    <location>
        <position position="1"/>
    </location>
</feature>
<dbReference type="GO" id="GO:0046872">
    <property type="term" value="F:metal ion binding"/>
    <property type="evidence" value="ECO:0007669"/>
    <property type="project" value="UniProtKB-KW"/>
</dbReference>
<keyword evidence="2" id="KW-0378">Hydrolase</keyword>
<evidence type="ECO:0000313" key="3">
    <source>
        <dbReference type="EMBL" id="KID61282.1"/>
    </source>
</evidence>
<sequence length="610" mass="68624">MLNSISSAAWLGSRIILRQVSPESSSIFDFIIELHRTCSGNWHSFIGEGVSSDDLQKFLTYVATFLSNAGNYYFVPGIENHVLKKLADRSSVLRELYEEIHKSIESIPPFNLGFPSETSQSSYYLGNAISESDATIVSKILEQNSVFPENTRLRKSEDGTEYEVLIASVERGAVAQFSLPSDQGHVSLLKGDHSSDLQLVCAELNEASKYAANDLQRNILSAVENIFGFVGPYRDPQGIRGEFEALVAIADDSETRLLAELVDNSAKFIRRLPWATQENDGKGPFEKSLFEPPDFSSIHALAYCSSIIFPGINLPNYNDIRQENGFKNVIISNRMIAESQAEQYPFIEDSEAEQFRKHKFQAYYYMDGKFNFDIENPPINPLTGRPISSWYKPGQTWTGQFGELATTVDECRAELVGAYLMDDSELLEMFGFTETSNIHADDLTYNLYLQLGVDGLRGLSNFNVQSNKWGQAHSRAHFAILKCLLLNGGGVITISHSEPKHRLTVQVDRSEIRTRGKPALGKMLLHLHMFRCTADVEGCRTYYEKLSSVDGEYIEWRETVIVNKPPPLVFVQANTFRDGDTITLKEYEPTVEGVIASWVERQCEQQIDLP</sequence>
<dbReference type="VEuPathDB" id="FungiDB:MAN_09047"/>
<proteinExistence type="predicted"/>
<dbReference type="InterPro" id="IPR039461">
    <property type="entry name" value="Peptidase_M49"/>
</dbReference>
<name>A0A0B4F089_METAF</name>
<dbReference type="Gene3D" id="3.30.70.2600">
    <property type="match status" value="1"/>
</dbReference>
<dbReference type="GO" id="GO:0005737">
    <property type="term" value="C:cytoplasm"/>
    <property type="evidence" value="ECO:0007669"/>
    <property type="project" value="TreeGrafter"/>
</dbReference>
<dbReference type="EMBL" id="AZNF01000015">
    <property type="protein sequence ID" value="KID61282.1"/>
    <property type="molecule type" value="Genomic_DNA"/>
</dbReference>
<accession>A0A0B4F089</accession>
<evidence type="ECO:0000313" key="4">
    <source>
        <dbReference type="Proteomes" id="UP000031186"/>
    </source>
</evidence>